<reference evidence="2" key="1">
    <citation type="submission" date="2016-10" db="EMBL/GenBank/DDBJ databases">
        <authorList>
            <person name="de Groot N.N."/>
        </authorList>
    </citation>
    <scope>NUCLEOTIDE SEQUENCE</scope>
</reference>
<sequence length="288" mass="30089">MRKIILSSALALLLLNGCGGGSSSDNNGESSANGTTNLKTTGTGYYVDSAVEGVDYLCGSQSGTTDENGTFIFEAGEDCNFSIGGLPLRDINASSLDDNITILEDNIEVAQLLQTLDMDGNATNGITIDKNASSKVLDNINLDEIPTDLDKDILDAIQQGLEEISEEYKGSAKTKEEAQVHLDETEKDLTDKGIKTRPQGLLGEHFGNGSVGEENGNENQEQNGTTGEENSNENQEQNGTIGEQNGNENQEQNGTIGEGNGNANHSGSGTIGEQNGNVNHAGSGSIGG</sequence>
<feature type="compositionally biased region" description="Basic and acidic residues" evidence="1">
    <location>
        <begin position="167"/>
        <end position="194"/>
    </location>
</feature>
<feature type="region of interest" description="Disordered" evidence="1">
    <location>
        <begin position="167"/>
        <end position="288"/>
    </location>
</feature>
<evidence type="ECO:0000256" key="1">
    <source>
        <dbReference type="SAM" id="MobiDB-lite"/>
    </source>
</evidence>
<feature type="compositionally biased region" description="Low complexity" evidence="1">
    <location>
        <begin position="207"/>
        <end position="255"/>
    </location>
</feature>
<dbReference type="EMBL" id="FPHE01000059">
    <property type="protein sequence ID" value="SFV55069.1"/>
    <property type="molecule type" value="Genomic_DNA"/>
</dbReference>
<proteinExistence type="predicted"/>
<dbReference type="AlphaFoldDB" id="A0A1W1BNE9"/>
<organism evidence="2">
    <name type="scientific">hydrothermal vent metagenome</name>
    <dbReference type="NCBI Taxonomy" id="652676"/>
    <lineage>
        <taxon>unclassified sequences</taxon>
        <taxon>metagenomes</taxon>
        <taxon>ecological metagenomes</taxon>
    </lineage>
</organism>
<evidence type="ECO:0000313" key="2">
    <source>
        <dbReference type="EMBL" id="SFV55069.1"/>
    </source>
</evidence>
<protein>
    <submittedName>
        <fullName evidence="2">Uncharacterized protein</fullName>
    </submittedName>
</protein>
<accession>A0A1W1BNE9</accession>
<name>A0A1W1BNE9_9ZZZZ</name>
<feature type="compositionally biased region" description="Polar residues" evidence="1">
    <location>
        <begin position="263"/>
        <end position="282"/>
    </location>
</feature>
<gene>
    <name evidence="2" type="ORF">MNB_SV-12-302</name>
</gene>